<evidence type="ECO:0000313" key="2">
    <source>
        <dbReference type="EMBL" id="OSX65660.1"/>
    </source>
</evidence>
<reference evidence="2 3" key="1">
    <citation type="submission" date="2017-04" db="EMBL/GenBank/DDBJ databases">
        <title>Genome Sequence of the Model Brown-Rot Fungus Postia placenta SB12.</title>
        <authorList>
            <consortium name="DOE Joint Genome Institute"/>
            <person name="Gaskell J."/>
            <person name="Kersten P."/>
            <person name="Larrondo L.F."/>
            <person name="Canessa P."/>
            <person name="Martinez D."/>
            <person name="Hibbett D."/>
            <person name="Schmoll M."/>
            <person name="Kubicek C.P."/>
            <person name="Martinez A.T."/>
            <person name="Yadav J."/>
            <person name="Master E."/>
            <person name="Magnuson J.K."/>
            <person name="James T."/>
            <person name="Yaver D."/>
            <person name="Berka R."/>
            <person name="Labutti K."/>
            <person name="Lipzen A."/>
            <person name="Aerts A."/>
            <person name="Barry K."/>
            <person name="Henrissat B."/>
            <person name="Blanchette R."/>
            <person name="Grigoriev I."/>
            <person name="Cullen D."/>
        </authorList>
    </citation>
    <scope>NUCLEOTIDE SEQUENCE [LARGE SCALE GENOMIC DNA]</scope>
    <source>
        <strain evidence="2 3">MAD-698-R-SB12</strain>
    </source>
</reference>
<keyword evidence="3" id="KW-1185">Reference proteome</keyword>
<sequence length="129" mass="13293">MQAFFIVAALAVSAFASPANTNKSSITPVALYSNNCKGSGLCSDSIRDDCQQAIDNVNAGATYSDQAQFSVGNCYMIYATNGAGAQPVSGQTIIDTADTILSSCSDTCGSYGTNNNGCSACHVTLNYRS</sequence>
<feature type="signal peptide" evidence="1">
    <location>
        <begin position="1"/>
        <end position="16"/>
    </location>
</feature>
<name>A0A1X6NAW0_9APHY</name>
<feature type="chain" id="PRO_5010860391" evidence="1">
    <location>
        <begin position="17"/>
        <end position="129"/>
    </location>
</feature>
<dbReference type="OrthoDB" id="3672617at2759"/>
<proteinExistence type="predicted"/>
<keyword evidence="1" id="KW-0732">Signal</keyword>
<evidence type="ECO:0000256" key="1">
    <source>
        <dbReference type="SAM" id="SignalP"/>
    </source>
</evidence>
<accession>A0A1X6NAW0</accession>
<dbReference type="Proteomes" id="UP000194127">
    <property type="component" value="Unassembled WGS sequence"/>
</dbReference>
<dbReference type="STRING" id="670580.A0A1X6NAW0"/>
<dbReference type="InterPro" id="IPR029167">
    <property type="entry name" value="Mug117"/>
</dbReference>
<dbReference type="EMBL" id="KZ110593">
    <property type="protein sequence ID" value="OSX65660.1"/>
    <property type="molecule type" value="Genomic_DNA"/>
</dbReference>
<dbReference type="AlphaFoldDB" id="A0A1X6NAW0"/>
<evidence type="ECO:0000313" key="3">
    <source>
        <dbReference type="Proteomes" id="UP000194127"/>
    </source>
</evidence>
<dbReference type="GeneID" id="36329453"/>
<protein>
    <submittedName>
        <fullName evidence="2">Uncharacterized protein</fullName>
    </submittedName>
</protein>
<organism evidence="2 3">
    <name type="scientific">Postia placenta MAD-698-R-SB12</name>
    <dbReference type="NCBI Taxonomy" id="670580"/>
    <lineage>
        <taxon>Eukaryota</taxon>
        <taxon>Fungi</taxon>
        <taxon>Dikarya</taxon>
        <taxon>Basidiomycota</taxon>
        <taxon>Agaricomycotina</taxon>
        <taxon>Agaricomycetes</taxon>
        <taxon>Polyporales</taxon>
        <taxon>Adustoporiaceae</taxon>
        <taxon>Rhodonia</taxon>
    </lineage>
</organism>
<dbReference type="RefSeq" id="XP_024342454.1">
    <property type="nucleotide sequence ID" value="XM_024484504.1"/>
</dbReference>
<dbReference type="Pfam" id="PF15474">
    <property type="entry name" value="MU117"/>
    <property type="match status" value="1"/>
</dbReference>
<gene>
    <name evidence="2" type="ORF">POSPLADRAFT_1134631</name>
</gene>